<reference evidence="2 3" key="1">
    <citation type="journal article" date="2024" name="Microbiol. Resour. Announc.">
        <title>Genome annotations for the ascomycete fungi Trichoderma harzianum, Trichoderma aggressivum, and Purpureocillium lilacinum.</title>
        <authorList>
            <person name="Beijen E.P.W."/>
            <person name="Ohm R.A."/>
        </authorList>
    </citation>
    <scope>NUCLEOTIDE SEQUENCE [LARGE SCALE GENOMIC DNA]</scope>
    <source>
        <strain evidence="2 3">CBS 150709</strain>
    </source>
</reference>
<comment type="caution">
    <text evidence="2">The sequence shown here is derived from an EMBL/GenBank/DDBJ whole genome shotgun (WGS) entry which is preliminary data.</text>
</comment>
<feature type="compositionally biased region" description="Pro residues" evidence="1">
    <location>
        <begin position="315"/>
        <end position="324"/>
    </location>
</feature>
<accession>A0ABR0CAE9</accession>
<keyword evidence="3" id="KW-1185">Reference proteome</keyword>
<feature type="compositionally biased region" description="Low complexity" evidence="1">
    <location>
        <begin position="421"/>
        <end position="441"/>
    </location>
</feature>
<evidence type="ECO:0000256" key="1">
    <source>
        <dbReference type="SAM" id="MobiDB-lite"/>
    </source>
</evidence>
<organism evidence="2 3">
    <name type="scientific">Purpureocillium lilacinum</name>
    <name type="common">Paecilomyces lilacinus</name>
    <dbReference type="NCBI Taxonomy" id="33203"/>
    <lineage>
        <taxon>Eukaryota</taxon>
        <taxon>Fungi</taxon>
        <taxon>Dikarya</taxon>
        <taxon>Ascomycota</taxon>
        <taxon>Pezizomycotina</taxon>
        <taxon>Sordariomycetes</taxon>
        <taxon>Hypocreomycetidae</taxon>
        <taxon>Hypocreales</taxon>
        <taxon>Ophiocordycipitaceae</taxon>
        <taxon>Purpureocillium</taxon>
    </lineage>
</organism>
<feature type="region of interest" description="Disordered" evidence="1">
    <location>
        <begin position="302"/>
        <end position="347"/>
    </location>
</feature>
<evidence type="ECO:0000313" key="2">
    <source>
        <dbReference type="EMBL" id="KAK4092703.1"/>
    </source>
</evidence>
<feature type="compositionally biased region" description="Low complexity" evidence="1">
    <location>
        <begin position="44"/>
        <end position="58"/>
    </location>
</feature>
<name>A0ABR0CAE9_PURLI</name>
<protein>
    <submittedName>
        <fullName evidence="2">Uncharacterized protein</fullName>
    </submittedName>
</protein>
<feature type="region of interest" description="Disordered" evidence="1">
    <location>
        <begin position="40"/>
        <end position="145"/>
    </location>
</feature>
<feature type="region of interest" description="Disordered" evidence="1">
    <location>
        <begin position="392"/>
        <end position="466"/>
    </location>
</feature>
<sequence length="466" mass="48100">MCVRIRSTTGAAGAAQATHIEPLLAPDRISQRGVPETCGGLGVALGSSSSSSLVTSGDRSGEREEGRERSCRRVRVHKAAATAERKKAEMSRSDGSARQGGTAAVEGGHAGGPIDARGRAEEGDATTATWTGPASHPRSGKQAGWHVSEETVNTYSTCIPIVVGAGNDVEMDGQTSSAVGGVVVALVGSVGRVREPGSSPARPSAHRPSLGCSAMVIKGEVGISYAKSGIESGQFTDHMSHYQDALAARARGRHWWSSAGWAGLEVEESSRYLASPANLQRGGGTPSSMTGEAGWWVVDGWMGGRAGQPASQPGAEPPLRPLPPQNAEVPHPPGDGAGRHGRHGMAQRPTSVCDWTCSARRVHLRINCNAGAGANLDTLTRLAGASHHNVGPWAQKGGGEARQTTTAPPPLTNSRREGRPANATGNRRGATTTTVDNAPSLPAYPPGLPPAARPLNKTQALIRVAP</sequence>
<dbReference type="Proteomes" id="UP001287286">
    <property type="component" value="Unassembled WGS sequence"/>
</dbReference>
<feature type="compositionally biased region" description="Pro residues" evidence="1">
    <location>
        <begin position="442"/>
        <end position="452"/>
    </location>
</feature>
<proteinExistence type="predicted"/>
<dbReference type="EMBL" id="JAWRVI010000007">
    <property type="protein sequence ID" value="KAK4092703.1"/>
    <property type="molecule type" value="Genomic_DNA"/>
</dbReference>
<gene>
    <name evidence="2" type="ORF">Purlil1_2628</name>
</gene>
<evidence type="ECO:0000313" key="3">
    <source>
        <dbReference type="Proteomes" id="UP001287286"/>
    </source>
</evidence>
<feature type="compositionally biased region" description="Basic and acidic residues" evidence="1">
    <location>
        <begin position="83"/>
        <end position="92"/>
    </location>
</feature>
<feature type="compositionally biased region" description="Basic and acidic residues" evidence="1">
    <location>
        <begin position="59"/>
        <end position="71"/>
    </location>
</feature>